<dbReference type="InterPro" id="IPR038488">
    <property type="entry name" value="Integrase_DNA-bd_sf"/>
</dbReference>
<evidence type="ECO:0000313" key="1">
    <source>
        <dbReference type="EMBL" id="TEA27596.1"/>
    </source>
</evidence>
<dbReference type="EMBL" id="AWGA01000030">
    <property type="protein sequence ID" value="TEA27596.1"/>
    <property type="molecule type" value="Genomic_DNA"/>
</dbReference>
<dbReference type="AlphaFoldDB" id="A0AB94IDQ4"/>
<reference evidence="1 2" key="1">
    <citation type="journal article" date="2014" name="Appl. Environ. Microbiol.">
        <title>Genomic features of a bumble bee symbiont reflect its host environment.</title>
        <authorList>
            <person name="Martinson V.G."/>
            <person name="Magoc T."/>
            <person name="Koch H."/>
            <person name="Salzberg S.L."/>
            <person name="Moran N.A."/>
        </authorList>
    </citation>
    <scope>NUCLEOTIDE SEQUENCE [LARGE SCALE GENOMIC DNA]</scope>
    <source>
        <strain evidence="1 2">Bimp</strain>
    </source>
</reference>
<evidence type="ECO:0000313" key="2">
    <source>
        <dbReference type="Proteomes" id="UP000506160"/>
    </source>
</evidence>
<comment type="caution">
    <text evidence="1">The sequence shown here is derived from an EMBL/GenBank/DDBJ whole genome shotgun (WGS) entry which is preliminary data.</text>
</comment>
<organism evidence="1 2">
    <name type="scientific">Candidatus Schmidhempelia bombi str. Bimp</name>
    <dbReference type="NCBI Taxonomy" id="1387197"/>
    <lineage>
        <taxon>Bacteria</taxon>
        <taxon>Pseudomonadati</taxon>
        <taxon>Pseudomonadota</taxon>
        <taxon>Gammaproteobacteria</taxon>
        <taxon>Orbales</taxon>
        <taxon>Orbaceae</taxon>
        <taxon>Candidatus Schmidhempelia</taxon>
    </lineage>
</organism>
<keyword evidence="2" id="KW-1185">Reference proteome</keyword>
<sequence>MALLTNLGIHRAKPKDSVYTLKDGRGLSLRIEPNGAKLWHWYV</sequence>
<protein>
    <submittedName>
        <fullName evidence="1">DUF4102 domain-containing protein</fullName>
    </submittedName>
</protein>
<accession>A0AB94IDQ4</accession>
<dbReference type="Proteomes" id="UP000506160">
    <property type="component" value="Unassembled WGS sequence"/>
</dbReference>
<dbReference type="Gene3D" id="3.30.160.390">
    <property type="entry name" value="Integrase, DNA-binding domain"/>
    <property type="match status" value="1"/>
</dbReference>
<feature type="non-terminal residue" evidence="1">
    <location>
        <position position="43"/>
    </location>
</feature>
<name>A0AB94IDQ4_9GAMM</name>
<gene>
    <name evidence="1" type="ORF">O970_03005</name>
</gene>
<proteinExistence type="predicted"/>